<dbReference type="Pfam" id="PF12697">
    <property type="entry name" value="Abhydrolase_6"/>
    <property type="match status" value="1"/>
</dbReference>
<dbReference type="PANTHER" id="PTHR43798">
    <property type="entry name" value="MONOACYLGLYCEROL LIPASE"/>
    <property type="match status" value="1"/>
</dbReference>
<accession>A0ABD6ADV2</accession>
<dbReference type="InterPro" id="IPR050266">
    <property type="entry name" value="AB_hydrolase_sf"/>
</dbReference>
<dbReference type="Proteomes" id="UP001596547">
    <property type="component" value="Unassembled WGS sequence"/>
</dbReference>
<protein>
    <submittedName>
        <fullName evidence="3">Alpha/beta fold hydrolase</fullName>
    </submittedName>
</protein>
<reference evidence="3 4" key="1">
    <citation type="journal article" date="2019" name="Int. J. Syst. Evol. Microbiol.">
        <title>The Global Catalogue of Microorganisms (GCM) 10K type strain sequencing project: providing services to taxonomists for standard genome sequencing and annotation.</title>
        <authorList>
            <consortium name="The Broad Institute Genomics Platform"/>
            <consortium name="The Broad Institute Genome Sequencing Center for Infectious Disease"/>
            <person name="Wu L."/>
            <person name="Ma J."/>
        </authorList>
    </citation>
    <scope>NUCLEOTIDE SEQUENCE [LARGE SCALE GENOMIC DNA]</scope>
    <source>
        <strain evidence="3 4">PSR21</strain>
    </source>
</reference>
<sequence length="267" mass="28676">MSCPELLGRYVTVDETRIYYEAVGDSSDPPVVCLHTAGAEGRQWRYVAPQLAEAGYRVVVPDLPGHGKSYPVDWRVHTSIHEHAEFVVAFAAALGLERPAIAGCSIGGATALDVAVHHAPEISAAVVMEAAGRTRGAALGRFAHPHACPGWQSVLDYSVIDSTGDVGPVRREELKWQHRGAQAAATNDLQAWADHDVTDRLADATCPVLLVRGAADFFVQDDVFDRTVEGLPDVETAVLDGVGHYPMMEAPDRVSTLVSGFLDDSVR</sequence>
<organism evidence="3 4">
    <name type="scientific">Halomarina halobia</name>
    <dbReference type="NCBI Taxonomy" id="3033386"/>
    <lineage>
        <taxon>Archaea</taxon>
        <taxon>Methanobacteriati</taxon>
        <taxon>Methanobacteriota</taxon>
        <taxon>Stenosarchaea group</taxon>
        <taxon>Halobacteria</taxon>
        <taxon>Halobacteriales</taxon>
        <taxon>Natronomonadaceae</taxon>
        <taxon>Halomarina</taxon>
    </lineage>
</organism>
<dbReference type="AlphaFoldDB" id="A0ABD6ADV2"/>
<dbReference type="Gene3D" id="3.40.50.1820">
    <property type="entry name" value="alpha/beta hydrolase"/>
    <property type="match status" value="1"/>
</dbReference>
<dbReference type="GeneID" id="79317062"/>
<keyword evidence="1 3" id="KW-0378">Hydrolase</keyword>
<evidence type="ECO:0000313" key="3">
    <source>
        <dbReference type="EMBL" id="MFC7318749.1"/>
    </source>
</evidence>
<dbReference type="PANTHER" id="PTHR43798:SF31">
    <property type="entry name" value="AB HYDROLASE SUPERFAMILY PROTEIN YCLE"/>
    <property type="match status" value="1"/>
</dbReference>
<dbReference type="RefSeq" id="WP_276306413.1">
    <property type="nucleotide sequence ID" value="NZ_CP119993.1"/>
</dbReference>
<proteinExistence type="predicted"/>
<gene>
    <name evidence="3" type="ORF">ACFQPE_18390</name>
</gene>
<dbReference type="InterPro" id="IPR029058">
    <property type="entry name" value="AB_hydrolase_fold"/>
</dbReference>
<dbReference type="GO" id="GO:0016787">
    <property type="term" value="F:hydrolase activity"/>
    <property type="evidence" value="ECO:0007669"/>
    <property type="project" value="UniProtKB-KW"/>
</dbReference>
<feature type="domain" description="AB hydrolase-1" evidence="2">
    <location>
        <begin position="31"/>
        <end position="254"/>
    </location>
</feature>
<keyword evidence="4" id="KW-1185">Reference proteome</keyword>
<name>A0ABD6ADV2_9EURY</name>
<dbReference type="InterPro" id="IPR000073">
    <property type="entry name" value="AB_hydrolase_1"/>
</dbReference>
<dbReference type="SUPFAM" id="SSF53474">
    <property type="entry name" value="alpha/beta-Hydrolases"/>
    <property type="match status" value="1"/>
</dbReference>
<dbReference type="EMBL" id="JBHTBF010000003">
    <property type="protein sequence ID" value="MFC7318749.1"/>
    <property type="molecule type" value="Genomic_DNA"/>
</dbReference>
<evidence type="ECO:0000256" key="1">
    <source>
        <dbReference type="ARBA" id="ARBA00022801"/>
    </source>
</evidence>
<dbReference type="PRINTS" id="PR00111">
    <property type="entry name" value="ABHYDROLASE"/>
</dbReference>
<comment type="caution">
    <text evidence="3">The sequence shown here is derived from an EMBL/GenBank/DDBJ whole genome shotgun (WGS) entry which is preliminary data.</text>
</comment>
<evidence type="ECO:0000259" key="2">
    <source>
        <dbReference type="Pfam" id="PF12697"/>
    </source>
</evidence>
<evidence type="ECO:0000313" key="4">
    <source>
        <dbReference type="Proteomes" id="UP001596547"/>
    </source>
</evidence>